<dbReference type="GO" id="GO:0005085">
    <property type="term" value="F:guanyl-nucleotide exchange factor activity"/>
    <property type="evidence" value="ECO:0007669"/>
    <property type="project" value="InterPro"/>
</dbReference>
<dbReference type="AlphaFoldDB" id="A0A1B0DFK2"/>
<reference evidence="7" key="1">
    <citation type="submission" date="2022-08" db="UniProtKB">
        <authorList>
            <consortium name="EnsemblMetazoa"/>
        </authorList>
    </citation>
    <scope>IDENTIFICATION</scope>
    <source>
        <strain evidence="7">Israel</strain>
    </source>
</reference>
<evidence type="ECO:0000313" key="7">
    <source>
        <dbReference type="EnsemblMetazoa" id="PPAI006813-PA"/>
    </source>
</evidence>
<dbReference type="InterPro" id="IPR016024">
    <property type="entry name" value="ARM-type_fold"/>
</dbReference>
<dbReference type="GO" id="GO:0005739">
    <property type="term" value="C:mitochondrion"/>
    <property type="evidence" value="ECO:0007669"/>
    <property type="project" value="UniProtKB-SubCell"/>
</dbReference>
<dbReference type="Proteomes" id="UP000092462">
    <property type="component" value="Unassembled WGS sequence"/>
</dbReference>
<dbReference type="InterPro" id="IPR040144">
    <property type="entry name" value="RAP1GDS1"/>
</dbReference>
<dbReference type="GO" id="GO:0005829">
    <property type="term" value="C:cytosol"/>
    <property type="evidence" value="ECO:0007669"/>
    <property type="project" value="UniProtKB-SubCell"/>
</dbReference>
<keyword evidence="8" id="KW-1185">Reference proteome</keyword>
<comment type="subcellular location">
    <subcellularLocation>
        <location evidence="3">Cytoplasm</location>
        <location evidence="3">Cytosol</location>
    </subcellularLocation>
    <subcellularLocation>
        <location evidence="2">Endoplasmic reticulum</location>
    </subcellularLocation>
    <subcellularLocation>
        <location evidence="1">Mitochondrion</location>
    </subcellularLocation>
</comment>
<evidence type="ECO:0000256" key="1">
    <source>
        <dbReference type="ARBA" id="ARBA00004173"/>
    </source>
</evidence>
<dbReference type="InterPro" id="IPR011989">
    <property type="entry name" value="ARM-like"/>
</dbReference>
<dbReference type="SMART" id="SM00185">
    <property type="entry name" value="ARM"/>
    <property type="match status" value="3"/>
</dbReference>
<dbReference type="PANTHER" id="PTHR10957">
    <property type="entry name" value="RAP1 GTPASE-GDP DISSOCIATION STIMULATOR 1"/>
    <property type="match status" value="1"/>
</dbReference>
<keyword evidence="4" id="KW-0963">Cytoplasm</keyword>
<dbReference type="SUPFAM" id="SSF48371">
    <property type="entry name" value="ARM repeat"/>
    <property type="match status" value="1"/>
</dbReference>
<evidence type="ECO:0000256" key="3">
    <source>
        <dbReference type="ARBA" id="ARBA00004514"/>
    </source>
</evidence>
<dbReference type="VEuPathDB" id="VectorBase:PPAI006813"/>
<dbReference type="VEuPathDB" id="VectorBase:PPAPM1_006850"/>
<evidence type="ECO:0000256" key="2">
    <source>
        <dbReference type="ARBA" id="ARBA00004240"/>
    </source>
</evidence>
<evidence type="ECO:0000256" key="5">
    <source>
        <dbReference type="ARBA" id="ARBA00022824"/>
    </source>
</evidence>
<name>A0A1B0DFK2_PHLPP</name>
<evidence type="ECO:0000313" key="8">
    <source>
        <dbReference type="Proteomes" id="UP000092462"/>
    </source>
</evidence>
<dbReference type="EnsemblMetazoa" id="PPAI006813-RA">
    <property type="protein sequence ID" value="PPAI006813-PA"/>
    <property type="gene ID" value="PPAI006813"/>
</dbReference>
<organism evidence="7 8">
    <name type="scientific">Phlebotomus papatasi</name>
    <name type="common">Sandfly</name>
    <dbReference type="NCBI Taxonomy" id="29031"/>
    <lineage>
        <taxon>Eukaryota</taxon>
        <taxon>Metazoa</taxon>
        <taxon>Ecdysozoa</taxon>
        <taxon>Arthropoda</taxon>
        <taxon>Hexapoda</taxon>
        <taxon>Insecta</taxon>
        <taxon>Pterygota</taxon>
        <taxon>Neoptera</taxon>
        <taxon>Endopterygota</taxon>
        <taxon>Diptera</taxon>
        <taxon>Nematocera</taxon>
        <taxon>Psychodoidea</taxon>
        <taxon>Psychodidae</taxon>
        <taxon>Phlebotomus</taxon>
        <taxon>Phlebotomus</taxon>
    </lineage>
</organism>
<proteinExistence type="predicted"/>
<keyword evidence="6" id="KW-0496">Mitochondrion</keyword>
<dbReference type="GO" id="GO:0005783">
    <property type="term" value="C:endoplasmic reticulum"/>
    <property type="evidence" value="ECO:0007669"/>
    <property type="project" value="UniProtKB-SubCell"/>
</dbReference>
<keyword evidence="5" id="KW-0256">Endoplasmic reticulum</keyword>
<dbReference type="Gene3D" id="1.25.10.10">
    <property type="entry name" value="Leucine-rich Repeat Variant"/>
    <property type="match status" value="2"/>
</dbReference>
<sequence length="393" mass="43399">MATNENLVEDLVKELKSISLEDGENASPLLAKISAADPNIYEQVDLAEPLYNLLASSSLDSDEVRSQVAKCIADVAKTPEQRKRFTTKQTIELLLKFIGEADKPDKIVLVTQSCRALGNICYLNDTARNIVVELKGIADLIKLLDVQVTEDSCGEQFLKVRCGVISNFILGGEDYAKKAMDLGILDKLEATAVEASQRMPFPEILLQNTLPPFSILTENVPDLKFSTPLNQSLVRILSASTNPDLAEHCLDLLHYQAENDDVKVLLAKEGLCEIIYRLLEKYKTFASSSRDARALMKSACDLIVLILTGDESMNYLYSTPFLANMEAWLAAEDVDLLTTGVLALGNFARTDSHCIDMVKSNVMQKLLGILAKNNGRNDDMNLQHALLSTLRNL</sequence>
<accession>A0A1B0DFK2</accession>
<evidence type="ECO:0000256" key="4">
    <source>
        <dbReference type="ARBA" id="ARBA00022490"/>
    </source>
</evidence>
<dbReference type="InterPro" id="IPR000225">
    <property type="entry name" value="Armadillo"/>
</dbReference>
<evidence type="ECO:0000256" key="6">
    <source>
        <dbReference type="ARBA" id="ARBA00023128"/>
    </source>
</evidence>
<protein>
    <submittedName>
        <fullName evidence="7">Uncharacterized protein</fullName>
    </submittedName>
</protein>
<dbReference type="EMBL" id="AJVK01058792">
    <property type="status" value="NOT_ANNOTATED_CDS"/>
    <property type="molecule type" value="Genomic_DNA"/>
</dbReference>